<dbReference type="Gramene" id="ERM94379">
    <property type="protein sequence ID" value="ERM94379"/>
    <property type="gene ID" value="AMTR_s00010p00250670"/>
</dbReference>
<dbReference type="EMBL" id="KI397513">
    <property type="protein sequence ID" value="ERM94379.1"/>
    <property type="molecule type" value="Genomic_DNA"/>
</dbReference>
<protein>
    <submittedName>
        <fullName evidence="1">Uncharacterized protein</fullName>
    </submittedName>
</protein>
<dbReference type="Proteomes" id="UP000017836">
    <property type="component" value="Unassembled WGS sequence"/>
</dbReference>
<dbReference type="OMA" id="IRHHHPM"/>
<evidence type="ECO:0000313" key="1">
    <source>
        <dbReference type="EMBL" id="ERM94379.1"/>
    </source>
</evidence>
<dbReference type="STRING" id="13333.W1NGP6"/>
<gene>
    <name evidence="1" type="ORF">AMTR_s00010p00250670</name>
</gene>
<organism evidence="1 2">
    <name type="scientific">Amborella trichopoda</name>
    <dbReference type="NCBI Taxonomy" id="13333"/>
    <lineage>
        <taxon>Eukaryota</taxon>
        <taxon>Viridiplantae</taxon>
        <taxon>Streptophyta</taxon>
        <taxon>Embryophyta</taxon>
        <taxon>Tracheophyta</taxon>
        <taxon>Spermatophyta</taxon>
        <taxon>Magnoliopsida</taxon>
        <taxon>Amborellales</taxon>
        <taxon>Amborellaceae</taxon>
        <taxon>Amborella</taxon>
    </lineage>
</organism>
<keyword evidence="2" id="KW-1185">Reference proteome</keyword>
<dbReference type="AlphaFoldDB" id="W1NGP6"/>
<dbReference type="eggNOG" id="ENOG502QUMG">
    <property type="taxonomic scope" value="Eukaryota"/>
</dbReference>
<evidence type="ECO:0000313" key="2">
    <source>
        <dbReference type="Proteomes" id="UP000017836"/>
    </source>
</evidence>
<name>W1NGP6_AMBTC</name>
<proteinExistence type="predicted"/>
<dbReference type="HOGENOM" id="CLU_072975_1_0_1"/>
<accession>W1NGP6</accession>
<reference evidence="2" key="1">
    <citation type="journal article" date="2013" name="Science">
        <title>The Amborella genome and the evolution of flowering plants.</title>
        <authorList>
            <consortium name="Amborella Genome Project"/>
        </authorList>
    </citation>
    <scope>NUCLEOTIDE SEQUENCE [LARGE SCALE GENOMIC DNA]</scope>
</reference>
<dbReference type="PANTHER" id="PTHR35506">
    <property type="entry name" value="OS02G0135600 PROTEIN"/>
    <property type="match status" value="1"/>
</dbReference>
<sequence length="317" mass="35393">MADKPSRGLILYGDGLMPFLSPSHSHIHSLASRASCGFLALRDPPPTESEDDRVIRDLAQLLDVYDIYNIKDDDFINPSVDFLKQFPVPTISERFMGMRATLFTNCATTQSFGTKLGFNVKDFDELMKIGSDNLQSENIPSSLSSAARLLMLLGLEDRKVAETSEYDLVLLHVRRAGTATIKKENLNDELEWLNKLVGEITHIAEPGSPIASHLHLSLVLSYGSPLLNGDSSSLNSLALKEMHPNLSLLRPCQSYTMKGGRILNGIRHHHPMLVAQWQEAVTRKDMARLFSFQEFKELMFLRNGMCPVFTLTVDGMA</sequence>
<dbReference type="PANTHER" id="PTHR35506:SF1">
    <property type="entry name" value="OS02G0135600 PROTEIN"/>
    <property type="match status" value="1"/>
</dbReference>